<dbReference type="GO" id="GO:0016020">
    <property type="term" value="C:membrane"/>
    <property type="evidence" value="ECO:0007669"/>
    <property type="project" value="UniProtKB-SubCell"/>
</dbReference>
<evidence type="ECO:0000256" key="5">
    <source>
        <dbReference type="ARBA" id="ARBA00023136"/>
    </source>
</evidence>
<sequence length="278" mass="29425">MPGNSPPKNTSRVAGNPPFSSSLLVISSCGSSGAFRVLWGGREPDDVTLQGCSASLRNGCQDVKHMQGVSAVLPVVGGFLADSYIGRFRTILLASTIYLIGLVLLTVAVSAVPPPGQGTVFFIALYVLAVGEGGHKPCVQTFAADQFDEGLPEEKAAKSSFFNWWYVGIVCGATAAVLVVIYVEDYVGWKFGFGMLVVAVAAALVVFLIGSGSYRRQAPVGSPFTRVAQVMVAAVRKRRLAEEEGRGICVEEDGGTVHPLSRTSQFSQINPLCLLSFT</sequence>
<dbReference type="InterPro" id="IPR018456">
    <property type="entry name" value="PTR2_symporter_CS"/>
</dbReference>
<gene>
    <name evidence="8" type="ORF">Sango_0642000</name>
</gene>
<dbReference type="Pfam" id="PF00854">
    <property type="entry name" value="PTR2"/>
    <property type="match status" value="1"/>
</dbReference>
<dbReference type="GO" id="GO:0022857">
    <property type="term" value="F:transmembrane transporter activity"/>
    <property type="evidence" value="ECO:0007669"/>
    <property type="project" value="InterPro"/>
</dbReference>
<name>A0AAE2C2J5_9LAMI</name>
<comment type="similarity">
    <text evidence="6">Belongs to the major facilitator superfamily. Phosphate:H(+) symporter (TC 2.A.1.9) family.</text>
</comment>
<evidence type="ECO:0000256" key="4">
    <source>
        <dbReference type="ARBA" id="ARBA00022989"/>
    </source>
</evidence>
<dbReference type="PANTHER" id="PTHR11654">
    <property type="entry name" value="OLIGOPEPTIDE TRANSPORTER-RELATED"/>
    <property type="match status" value="1"/>
</dbReference>
<accession>A0AAE2C2J5</accession>
<evidence type="ECO:0000256" key="2">
    <source>
        <dbReference type="ARBA" id="ARBA00005982"/>
    </source>
</evidence>
<dbReference type="PROSITE" id="PS01022">
    <property type="entry name" value="PTR2_1"/>
    <property type="match status" value="1"/>
</dbReference>
<feature type="transmembrane region" description="Helical" evidence="7">
    <location>
        <begin position="189"/>
        <end position="209"/>
    </location>
</feature>
<comment type="subcellular location">
    <subcellularLocation>
        <location evidence="1">Membrane</location>
        <topology evidence="1">Multi-pass membrane protein</topology>
    </subcellularLocation>
</comment>
<keyword evidence="9" id="KW-1185">Reference proteome</keyword>
<evidence type="ECO:0000256" key="1">
    <source>
        <dbReference type="ARBA" id="ARBA00004141"/>
    </source>
</evidence>
<evidence type="ECO:0000256" key="6">
    <source>
        <dbReference type="ARBA" id="ARBA00044504"/>
    </source>
</evidence>
<dbReference type="Proteomes" id="UP001289374">
    <property type="component" value="Unassembled WGS sequence"/>
</dbReference>
<dbReference type="EMBL" id="JACGWL010000003">
    <property type="protein sequence ID" value="KAK4406355.1"/>
    <property type="molecule type" value="Genomic_DNA"/>
</dbReference>
<dbReference type="SUPFAM" id="SSF103473">
    <property type="entry name" value="MFS general substrate transporter"/>
    <property type="match status" value="1"/>
</dbReference>
<dbReference type="AlphaFoldDB" id="A0AAE2C2J5"/>
<keyword evidence="3 7" id="KW-0812">Transmembrane</keyword>
<comment type="similarity">
    <text evidence="2">Belongs to the major facilitator superfamily. Proton-dependent oligopeptide transporter (POT/PTR) (TC 2.A.17) family.</text>
</comment>
<comment type="caution">
    <text evidence="8">The sequence shown here is derived from an EMBL/GenBank/DDBJ whole genome shotgun (WGS) entry which is preliminary data.</text>
</comment>
<keyword evidence="5 7" id="KW-0472">Membrane</keyword>
<evidence type="ECO:0000256" key="7">
    <source>
        <dbReference type="SAM" id="Phobius"/>
    </source>
</evidence>
<organism evidence="8 9">
    <name type="scientific">Sesamum angolense</name>
    <dbReference type="NCBI Taxonomy" id="2727404"/>
    <lineage>
        <taxon>Eukaryota</taxon>
        <taxon>Viridiplantae</taxon>
        <taxon>Streptophyta</taxon>
        <taxon>Embryophyta</taxon>
        <taxon>Tracheophyta</taxon>
        <taxon>Spermatophyta</taxon>
        <taxon>Magnoliopsida</taxon>
        <taxon>eudicotyledons</taxon>
        <taxon>Gunneridae</taxon>
        <taxon>Pentapetalae</taxon>
        <taxon>asterids</taxon>
        <taxon>lamiids</taxon>
        <taxon>Lamiales</taxon>
        <taxon>Pedaliaceae</taxon>
        <taxon>Sesamum</taxon>
    </lineage>
</organism>
<proteinExistence type="inferred from homology"/>
<protein>
    <submittedName>
        <fullName evidence="8">Protein NRT1/ PTR FAMILY 5.4</fullName>
    </submittedName>
</protein>
<reference evidence="8" key="1">
    <citation type="submission" date="2020-06" db="EMBL/GenBank/DDBJ databases">
        <authorList>
            <person name="Li T."/>
            <person name="Hu X."/>
            <person name="Zhang T."/>
            <person name="Song X."/>
            <person name="Zhang H."/>
            <person name="Dai N."/>
            <person name="Sheng W."/>
            <person name="Hou X."/>
            <person name="Wei L."/>
        </authorList>
    </citation>
    <scope>NUCLEOTIDE SEQUENCE</scope>
    <source>
        <strain evidence="8">K16</strain>
        <tissue evidence="8">Leaf</tissue>
    </source>
</reference>
<evidence type="ECO:0000313" key="9">
    <source>
        <dbReference type="Proteomes" id="UP001289374"/>
    </source>
</evidence>
<evidence type="ECO:0000256" key="3">
    <source>
        <dbReference type="ARBA" id="ARBA00022692"/>
    </source>
</evidence>
<reference evidence="8" key="2">
    <citation type="journal article" date="2024" name="Plant">
        <title>Genomic evolution and insights into agronomic trait innovations of Sesamum species.</title>
        <authorList>
            <person name="Miao H."/>
            <person name="Wang L."/>
            <person name="Qu L."/>
            <person name="Liu H."/>
            <person name="Sun Y."/>
            <person name="Le M."/>
            <person name="Wang Q."/>
            <person name="Wei S."/>
            <person name="Zheng Y."/>
            <person name="Lin W."/>
            <person name="Duan Y."/>
            <person name="Cao H."/>
            <person name="Xiong S."/>
            <person name="Wang X."/>
            <person name="Wei L."/>
            <person name="Li C."/>
            <person name="Ma Q."/>
            <person name="Ju M."/>
            <person name="Zhao R."/>
            <person name="Li G."/>
            <person name="Mu C."/>
            <person name="Tian Q."/>
            <person name="Mei H."/>
            <person name="Zhang T."/>
            <person name="Gao T."/>
            <person name="Zhang H."/>
        </authorList>
    </citation>
    <scope>NUCLEOTIDE SEQUENCE</scope>
    <source>
        <strain evidence="8">K16</strain>
    </source>
</reference>
<evidence type="ECO:0000313" key="8">
    <source>
        <dbReference type="EMBL" id="KAK4406355.1"/>
    </source>
</evidence>
<dbReference type="InterPro" id="IPR036259">
    <property type="entry name" value="MFS_trans_sf"/>
</dbReference>
<feature type="transmembrane region" description="Helical" evidence="7">
    <location>
        <begin position="164"/>
        <end position="183"/>
    </location>
</feature>
<feature type="transmembrane region" description="Helical" evidence="7">
    <location>
        <begin position="91"/>
        <end position="112"/>
    </location>
</feature>
<keyword evidence="4 7" id="KW-1133">Transmembrane helix</keyword>
<feature type="transmembrane region" description="Helical" evidence="7">
    <location>
        <begin position="118"/>
        <end position="134"/>
    </location>
</feature>
<dbReference type="Gene3D" id="1.20.1250.20">
    <property type="entry name" value="MFS general substrate transporter like domains"/>
    <property type="match status" value="1"/>
</dbReference>
<dbReference type="InterPro" id="IPR000109">
    <property type="entry name" value="POT_fam"/>
</dbReference>
<dbReference type="GO" id="GO:0006857">
    <property type="term" value="P:oligopeptide transport"/>
    <property type="evidence" value="ECO:0007669"/>
    <property type="project" value="InterPro"/>
</dbReference>